<dbReference type="GO" id="GO:0003924">
    <property type="term" value="F:GTPase activity"/>
    <property type="evidence" value="ECO:0007669"/>
    <property type="project" value="InterPro"/>
</dbReference>
<dbReference type="EMBL" id="SOCE01000002">
    <property type="protein sequence ID" value="TDU84306.1"/>
    <property type="molecule type" value="Genomic_DNA"/>
</dbReference>
<dbReference type="CDD" id="cd04168">
    <property type="entry name" value="TetM_like"/>
    <property type="match status" value="1"/>
</dbReference>
<dbReference type="PRINTS" id="PR01037">
    <property type="entry name" value="TCRTETOQM"/>
</dbReference>
<dbReference type="Gene3D" id="3.30.230.10">
    <property type="match status" value="1"/>
</dbReference>
<dbReference type="OrthoDB" id="9801472at2"/>
<keyword evidence="7" id="KW-1185">Reference proteome</keyword>
<comment type="caution">
    <text evidence="6">The sequence shown here is derived from an EMBL/GenBank/DDBJ whole genome shotgun (WGS) entry which is preliminary data.</text>
</comment>
<dbReference type="SUPFAM" id="SSF52540">
    <property type="entry name" value="P-loop containing nucleoside triphosphate hydrolases"/>
    <property type="match status" value="1"/>
</dbReference>
<gene>
    <name evidence="6" type="ORF">EV138_6777</name>
</gene>
<proteinExistence type="predicted"/>
<evidence type="ECO:0000313" key="7">
    <source>
        <dbReference type="Proteomes" id="UP000295151"/>
    </source>
</evidence>
<dbReference type="InterPro" id="IPR005517">
    <property type="entry name" value="Transl_elong_EFG/EF2_IV"/>
</dbReference>
<dbReference type="CDD" id="cd03690">
    <property type="entry name" value="Tet_II"/>
    <property type="match status" value="1"/>
</dbReference>
<dbReference type="GO" id="GO:0006412">
    <property type="term" value="P:translation"/>
    <property type="evidence" value="ECO:0007669"/>
    <property type="project" value="UniProtKB-KW"/>
</dbReference>
<organism evidence="6 7">
    <name type="scientific">Kribbella voronezhensis</name>
    <dbReference type="NCBI Taxonomy" id="2512212"/>
    <lineage>
        <taxon>Bacteria</taxon>
        <taxon>Bacillati</taxon>
        <taxon>Actinomycetota</taxon>
        <taxon>Actinomycetes</taxon>
        <taxon>Propionibacteriales</taxon>
        <taxon>Kribbellaceae</taxon>
        <taxon>Kribbella</taxon>
    </lineage>
</organism>
<dbReference type="Pfam" id="PF03764">
    <property type="entry name" value="EFG_IV"/>
    <property type="match status" value="1"/>
</dbReference>
<feature type="region of interest" description="Disordered" evidence="4">
    <location>
        <begin position="345"/>
        <end position="419"/>
    </location>
</feature>
<evidence type="ECO:0000313" key="6">
    <source>
        <dbReference type="EMBL" id="TDU84306.1"/>
    </source>
</evidence>
<dbReference type="CDD" id="cd01684">
    <property type="entry name" value="Tet_like_IV"/>
    <property type="match status" value="1"/>
</dbReference>
<evidence type="ECO:0000256" key="4">
    <source>
        <dbReference type="SAM" id="MobiDB-lite"/>
    </source>
</evidence>
<dbReference type="PROSITE" id="PS00301">
    <property type="entry name" value="G_TR_1"/>
    <property type="match status" value="1"/>
</dbReference>
<dbReference type="SUPFAM" id="SSF50447">
    <property type="entry name" value="Translation proteins"/>
    <property type="match status" value="1"/>
</dbReference>
<dbReference type="PRINTS" id="PR00315">
    <property type="entry name" value="ELONGATNFCT"/>
</dbReference>
<dbReference type="Gene3D" id="3.30.70.870">
    <property type="entry name" value="Elongation Factor G (Translational Gtpase), domain 3"/>
    <property type="match status" value="1"/>
</dbReference>
<dbReference type="GO" id="GO:0032790">
    <property type="term" value="P:ribosome disassembly"/>
    <property type="evidence" value="ECO:0007669"/>
    <property type="project" value="TreeGrafter"/>
</dbReference>
<protein>
    <submittedName>
        <fullName evidence="6">Ribosomal protection tetracycline resistance protein</fullName>
    </submittedName>
</protein>
<dbReference type="Gene3D" id="3.40.50.300">
    <property type="entry name" value="P-loop containing nucleotide triphosphate hydrolases"/>
    <property type="match status" value="1"/>
</dbReference>
<keyword evidence="1" id="KW-0547">Nucleotide-binding</keyword>
<dbReference type="Pfam" id="PF03144">
    <property type="entry name" value="GTP_EFTU_D2"/>
    <property type="match status" value="1"/>
</dbReference>
<keyword evidence="3" id="KW-0342">GTP-binding</keyword>
<dbReference type="InterPro" id="IPR041095">
    <property type="entry name" value="EFG_II"/>
</dbReference>
<evidence type="ECO:0000256" key="1">
    <source>
        <dbReference type="ARBA" id="ARBA00022741"/>
    </source>
</evidence>
<dbReference type="InterPro" id="IPR014721">
    <property type="entry name" value="Ribsml_uS5_D2-typ_fold_subgr"/>
</dbReference>
<dbReference type="PANTHER" id="PTHR43261">
    <property type="entry name" value="TRANSLATION ELONGATION FACTOR G-RELATED"/>
    <property type="match status" value="1"/>
</dbReference>
<dbReference type="Gene3D" id="2.40.30.10">
    <property type="entry name" value="Translation factors"/>
    <property type="match status" value="1"/>
</dbReference>
<sequence length="734" mass="77498">MRTLNLGILAHVDAGKTSLTERLLYAVGVIDEVGSVDDGSTQTDSLALERQRGITIKSAVVSFAIDDITVNLIDTPGHPDFIAEVERALGVLDGAVLVISAVEGVQAQTRVLMRTLRRLKIPTVIFVNKLDRSGARGEELVKDLTDKLASEVIAMGSTSALGTPAAGFTPYGRDDTGFTFAMIDLLSEHDEQLLETYVENEKALSYDALRGRLAEQTKRALVHPVYFGSAITGAGTGELIAGIRELLPATEGVADGSVAGSVFKVERGPAGEKIAFVRMFSGTIRVRDRLRYRGDQEAKVTAISVFGNGSALSQAEVSAGQIAKLWGLAGIQIGDTIGAASNQSGGTIGATSVQSKDTSGAASNQSGSATGAASNQSGSATGAASNQSGSATGAASNQSGSATGAVGSQVGSGSSGGESGYFAPPTLETVIAPVRLSDKGNLQVALSQLAEQDPLINLRQDDIRQETFVSLYGEVQKEVIQTTLAGEFGIDVTFRESTTICIERLNGVGAAVEFNKVDPNPFLATVGLRVEPAPVNSGVTFRLEVELGSMPYAFIKAVEETVHESLQQGVYGWQIPDCTVAMTHSGYSARQSHAHAVFDKSMSSTAGDFRQLTPLVMMDALRAAGTTVFEPMHRFQLEIPTDTTRAVLAALSRLRAIPQVPALAATTSVLEGEIPAAAVYKLEQQLPALTRGESVLESAFDRYHPVTGPIPTRARTDHNPLNRREYLLHVLRRV</sequence>
<dbReference type="Proteomes" id="UP000295151">
    <property type="component" value="Unassembled WGS sequence"/>
</dbReference>
<dbReference type="SUPFAM" id="SSF54980">
    <property type="entry name" value="EF-G C-terminal domain-like"/>
    <property type="match status" value="2"/>
</dbReference>
<dbReference type="Pfam" id="PF00679">
    <property type="entry name" value="EFG_C"/>
    <property type="match status" value="1"/>
</dbReference>
<dbReference type="Pfam" id="PF00009">
    <property type="entry name" value="GTP_EFTU"/>
    <property type="match status" value="1"/>
</dbReference>
<dbReference type="SMART" id="SM00889">
    <property type="entry name" value="EFG_IV"/>
    <property type="match status" value="1"/>
</dbReference>
<dbReference type="InterPro" id="IPR000795">
    <property type="entry name" value="T_Tr_GTP-bd_dom"/>
</dbReference>
<evidence type="ECO:0000256" key="3">
    <source>
        <dbReference type="ARBA" id="ARBA00023134"/>
    </source>
</evidence>
<dbReference type="InterPro" id="IPR027417">
    <property type="entry name" value="P-loop_NTPase"/>
</dbReference>
<dbReference type="RefSeq" id="WP_133983991.1">
    <property type="nucleotide sequence ID" value="NZ_SOCE01000002.1"/>
</dbReference>
<dbReference type="NCBIfam" id="TIGR00231">
    <property type="entry name" value="small_GTP"/>
    <property type="match status" value="1"/>
</dbReference>
<feature type="compositionally biased region" description="Low complexity" evidence="4">
    <location>
        <begin position="398"/>
        <end position="412"/>
    </location>
</feature>
<name>A0A4R7SZX7_9ACTN</name>
<dbReference type="PROSITE" id="PS51722">
    <property type="entry name" value="G_TR_2"/>
    <property type="match status" value="1"/>
</dbReference>
<dbReference type="InterPro" id="IPR031157">
    <property type="entry name" value="G_TR_CS"/>
</dbReference>
<dbReference type="PANTHER" id="PTHR43261:SF1">
    <property type="entry name" value="RIBOSOME-RELEASING FACTOR 2, MITOCHONDRIAL"/>
    <property type="match status" value="1"/>
</dbReference>
<dbReference type="InterPro" id="IPR004161">
    <property type="entry name" value="EFTu-like_2"/>
</dbReference>
<dbReference type="InterPro" id="IPR020568">
    <property type="entry name" value="Ribosomal_Su5_D2-typ_SF"/>
</dbReference>
<dbReference type="InterPro" id="IPR000640">
    <property type="entry name" value="EFG_V-like"/>
</dbReference>
<feature type="compositionally biased region" description="Polar residues" evidence="4">
    <location>
        <begin position="345"/>
        <end position="397"/>
    </location>
</feature>
<dbReference type="Pfam" id="PF14492">
    <property type="entry name" value="EFG_III"/>
    <property type="match status" value="1"/>
</dbReference>
<dbReference type="InterPro" id="IPR009000">
    <property type="entry name" value="Transl_B-barrel_sf"/>
</dbReference>
<dbReference type="InterPro" id="IPR035647">
    <property type="entry name" value="EFG_III/V"/>
</dbReference>
<accession>A0A4R7SZX7</accession>
<dbReference type="FunFam" id="3.40.50.300:FF:002549">
    <property type="entry name" value="Tetracycline resistance protein, GTP-binding elongation family"/>
    <property type="match status" value="1"/>
</dbReference>
<evidence type="ECO:0000259" key="5">
    <source>
        <dbReference type="PROSITE" id="PS51722"/>
    </source>
</evidence>
<dbReference type="SUPFAM" id="SSF54211">
    <property type="entry name" value="Ribosomal protein S5 domain 2-like"/>
    <property type="match status" value="1"/>
</dbReference>
<dbReference type="InterPro" id="IPR005225">
    <property type="entry name" value="Small_GTP-bd"/>
</dbReference>
<evidence type="ECO:0000256" key="2">
    <source>
        <dbReference type="ARBA" id="ARBA00022917"/>
    </source>
</evidence>
<dbReference type="AlphaFoldDB" id="A0A4R7SZX7"/>
<reference evidence="6 7" key="1">
    <citation type="submission" date="2019-03" db="EMBL/GenBank/DDBJ databases">
        <title>Genomic Encyclopedia of Type Strains, Phase III (KMG-III): the genomes of soil and plant-associated and newly described type strains.</title>
        <authorList>
            <person name="Whitman W."/>
        </authorList>
    </citation>
    <scope>NUCLEOTIDE SEQUENCE [LARGE SCALE GENOMIC DNA]</scope>
    <source>
        <strain evidence="6 7">VKM Ac-2575</strain>
    </source>
</reference>
<dbReference type="GO" id="GO:0005525">
    <property type="term" value="F:GTP binding"/>
    <property type="evidence" value="ECO:0007669"/>
    <property type="project" value="UniProtKB-KW"/>
</dbReference>
<keyword evidence="2" id="KW-0648">Protein biosynthesis</keyword>
<feature type="domain" description="Tr-type G" evidence="5">
    <location>
        <begin position="1"/>
        <end position="253"/>
    </location>
</feature>